<dbReference type="CDD" id="cd04237">
    <property type="entry name" value="AAK_NAGS-ABP"/>
    <property type="match status" value="1"/>
</dbReference>
<evidence type="ECO:0000256" key="6">
    <source>
        <dbReference type="ARBA" id="ARBA00023315"/>
    </source>
</evidence>
<feature type="domain" description="N-acetyltransferase" evidence="9">
    <location>
        <begin position="291"/>
        <end position="438"/>
    </location>
</feature>
<dbReference type="EMBL" id="JABAIM010000003">
    <property type="protein sequence ID" value="NLR76153.1"/>
    <property type="molecule type" value="Genomic_DNA"/>
</dbReference>
<evidence type="ECO:0000313" key="11">
    <source>
        <dbReference type="Proteomes" id="UP000587991"/>
    </source>
</evidence>
<evidence type="ECO:0000313" key="10">
    <source>
        <dbReference type="EMBL" id="NLR76153.1"/>
    </source>
</evidence>
<evidence type="ECO:0000256" key="1">
    <source>
        <dbReference type="ARBA" id="ARBA00004925"/>
    </source>
</evidence>
<dbReference type="InterPro" id="IPR036393">
    <property type="entry name" value="AceGlu_kinase-like_sf"/>
</dbReference>
<keyword evidence="6 8" id="KW-0012">Acyltransferase</keyword>
<gene>
    <name evidence="8 10" type="primary">argA</name>
    <name evidence="10" type="ORF">HF682_13390</name>
</gene>
<dbReference type="InterPro" id="IPR000182">
    <property type="entry name" value="GNAT_dom"/>
</dbReference>
<evidence type="ECO:0000256" key="8">
    <source>
        <dbReference type="HAMAP-Rule" id="MF_01105"/>
    </source>
</evidence>
<dbReference type="NCBIfam" id="NF003641">
    <property type="entry name" value="PRK05279.1"/>
    <property type="match status" value="1"/>
</dbReference>
<dbReference type="SUPFAM" id="SSF53633">
    <property type="entry name" value="Carbamate kinase-like"/>
    <property type="match status" value="1"/>
</dbReference>
<reference evidence="10 11" key="1">
    <citation type="submission" date="2020-04" db="EMBL/GenBank/DDBJ databases">
        <title>Draft genome of Leeia sp. IMCC25680.</title>
        <authorList>
            <person name="Song J."/>
            <person name="Cho J.-C."/>
        </authorList>
    </citation>
    <scope>NUCLEOTIDE SEQUENCE [LARGE SCALE GENOMIC DNA]</scope>
    <source>
        <strain evidence="10 11">IMCC25680</strain>
    </source>
</reference>
<keyword evidence="8" id="KW-0963">Cytoplasm</keyword>
<keyword evidence="4 8" id="KW-0028">Amino-acid biosynthesis</keyword>
<dbReference type="PIRSF" id="PIRSF000423">
    <property type="entry name" value="ArgA"/>
    <property type="match status" value="1"/>
</dbReference>
<dbReference type="Pfam" id="PF00583">
    <property type="entry name" value="Acetyltransf_1"/>
    <property type="match status" value="1"/>
</dbReference>
<comment type="catalytic activity">
    <reaction evidence="7 8">
        <text>L-glutamate + acetyl-CoA = N-acetyl-L-glutamate + CoA + H(+)</text>
        <dbReference type="Rhea" id="RHEA:24292"/>
        <dbReference type="ChEBI" id="CHEBI:15378"/>
        <dbReference type="ChEBI" id="CHEBI:29985"/>
        <dbReference type="ChEBI" id="CHEBI:44337"/>
        <dbReference type="ChEBI" id="CHEBI:57287"/>
        <dbReference type="ChEBI" id="CHEBI:57288"/>
        <dbReference type="EC" id="2.3.1.1"/>
    </reaction>
</comment>
<dbReference type="PANTHER" id="PTHR30602:SF12">
    <property type="entry name" value="AMINO-ACID ACETYLTRANSFERASE NAGS1, CHLOROPLASTIC-RELATED"/>
    <property type="match status" value="1"/>
</dbReference>
<keyword evidence="5 8" id="KW-0808">Transferase</keyword>
<dbReference type="SUPFAM" id="SSF55729">
    <property type="entry name" value="Acyl-CoA N-acyltransferases (Nat)"/>
    <property type="match status" value="1"/>
</dbReference>
<dbReference type="Proteomes" id="UP000587991">
    <property type="component" value="Unassembled WGS sequence"/>
</dbReference>
<comment type="similarity">
    <text evidence="2 8">Belongs to the acetyltransferase family. ArgA subfamily.</text>
</comment>
<dbReference type="PANTHER" id="PTHR30602">
    <property type="entry name" value="AMINO-ACID ACETYLTRANSFERASE"/>
    <property type="match status" value="1"/>
</dbReference>
<dbReference type="CDD" id="cd04301">
    <property type="entry name" value="NAT_SF"/>
    <property type="match status" value="1"/>
</dbReference>
<dbReference type="NCBIfam" id="TIGR01890">
    <property type="entry name" value="N-Ac-Glu-synth"/>
    <property type="match status" value="1"/>
</dbReference>
<dbReference type="GO" id="GO:0005737">
    <property type="term" value="C:cytoplasm"/>
    <property type="evidence" value="ECO:0007669"/>
    <property type="project" value="UniProtKB-SubCell"/>
</dbReference>
<evidence type="ECO:0000259" key="9">
    <source>
        <dbReference type="PROSITE" id="PS51186"/>
    </source>
</evidence>
<dbReference type="GO" id="GO:0004042">
    <property type="term" value="F:L-glutamate N-acetyltransferase activity"/>
    <property type="evidence" value="ECO:0007669"/>
    <property type="project" value="UniProtKB-UniRule"/>
</dbReference>
<evidence type="ECO:0000256" key="5">
    <source>
        <dbReference type="ARBA" id="ARBA00022679"/>
    </source>
</evidence>
<dbReference type="PROSITE" id="PS51186">
    <property type="entry name" value="GNAT"/>
    <property type="match status" value="1"/>
</dbReference>
<evidence type="ECO:0000256" key="3">
    <source>
        <dbReference type="ARBA" id="ARBA00022571"/>
    </source>
</evidence>
<organism evidence="10 11">
    <name type="scientific">Leeia aquatica</name>
    <dbReference type="NCBI Taxonomy" id="2725557"/>
    <lineage>
        <taxon>Bacteria</taxon>
        <taxon>Pseudomonadati</taxon>
        <taxon>Pseudomonadota</taxon>
        <taxon>Betaproteobacteria</taxon>
        <taxon>Neisseriales</taxon>
        <taxon>Leeiaceae</taxon>
        <taxon>Leeia</taxon>
    </lineage>
</organism>
<dbReference type="HAMAP" id="MF_01105">
    <property type="entry name" value="N_acetyl_glu_synth"/>
    <property type="match status" value="1"/>
</dbReference>
<evidence type="ECO:0000256" key="7">
    <source>
        <dbReference type="ARBA" id="ARBA00048372"/>
    </source>
</evidence>
<dbReference type="GO" id="GO:0006526">
    <property type="term" value="P:L-arginine biosynthetic process"/>
    <property type="evidence" value="ECO:0007669"/>
    <property type="project" value="UniProtKB-UniRule"/>
</dbReference>
<dbReference type="InterPro" id="IPR001048">
    <property type="entry name" value="Asp/Glu/Uridylate_kinase"/>
</dbReference>
<comment type="subcellular location">
    <subcellularLocation>
        <location evidence="8">Cytoplasm</location>
    </subcellularLocation>
</comment>
<dbReference type="Pfam" id="PF00696">
    <property type="entry name" value="AA_kinase"/>
    <property type="match status" value="1"/>
</dbReference>
<dbReference type="Gene3D" id="3.40.1160.10">
    <property type="entry name" value="Acetylglutamate kinase-like"/>
    <property type="match status" value="1"/>
</dbReference>
<proteinExistence type="inferred from homology"/>
<sequence length="451" mass="49855">MLPHTPMVTWFREAAPYIRAFRGRTFVVAIGGDVVAGGQLASLTHDFNLLVSLGVRLVLVHGVRPQVNQRVQAKGLPLNYHRGVRITDADVLECVKEAVGVVRADIEATLSMGLPSTPMSNAGIRVAGGNFLIAQPLGVRDGVDMMYSGEVRRVHVETIQQRLGEGEIVVISPLGYSPTGEAFNLTVEDTATAVATELNADKLIFFMDDPGLTDAHGSVRLEVTTREAREVLKKRSEQYDDIGCYLPAAIRACELGIERVHLLSRFEDGALLLELFTHEGVGTLITRQRLERLRHATIDDVGSILQLIEPLESEGVLVKRGRELLEMEIERFAILEHDNRTVGCVALYPYAESGMGELACLVVDPQFRAAGYGDLLLQAVEQRALELGLQQLFVLTTRTAHWFCERGFAAAPVSDLPAKKQQLYNFQRRSKVFIKPLKPSDRPLVQIVKKM</sequence>
<comment type="miscellaneous">
    <text evidence="8">In bacteria which possess the bifunctional enzyme ornithine acetyltransferase/N-acetylglutamate synthase (ArgJ), ArgA fulfills an anaplerotic role.</text>
</comment>
<dbReference type="InterPro" id="IPR033719">
    <property type="entry name" value="NAGS_kin"/>
</dbReference>
<dbReference type="InterPro" id="IPR016181">
    <property type="entry name" value="Acyl_CoA_acyltransferase"/>
</dbReference>
<name>A0A847S8R7_9NEIS</name>
<dbReference type="UniPathway" id="UPA00068">
    <property type="reaction ID" value="UER00106"/>
</dbReference>
<keyword evidence="11" id="KW-1185">Reference proteome</keyword>
<protein>
    <recommendedName>
        <fullName evidence="8">Amino-acid acetyltransferase</fullName>
        <ecNumber evidence="8">2.3.1.1</ecNumber>
    </recommendedName>
    <alternativeName>
        <fullName evidence="8">N-acetylglutamate synthase</fullName>
        <shortName evidence="8">AGS</shortName>
        <shortName evidence="8">NAGS</shortName>
    </alternativeName>
</protein>
<dbReference type="InterPro" id="IPR010167">
    <property type="entry name" value="NH2A_AcTrfase"/>
</dbReference>
<evidence type="ECO:0000256" key="2">
    <source>
        <dbReference type="ARBA" id="ARBA00009145"/>
    </source>
</evidence>
<evidence type="ECO:0000256" key="4">
    <source>
        <dbReference type="ARBA" id="ARBA00022605"/>
    </source>
</evidence>
<comment type="caution">
    <text evidence="10">The sequence shown here is derived from an EMBL/GenBank/DDBJ whole genome shotgun (WGS) entry which is preliminary data.</text>
</comment>
<keyword evidence="3 8" id="KW-0055">Arginine biosynthesis</keyword>
<dbReference type="EC" id="2.3.1.1" evidence="8"/>
<dbReference type="Gene3D" id="3.40.630.30">
    <property type="match status" value="1"/>
</dbReference>
<accession>A0A847S8R7</accession>
<comment type="pathway">
    <text evidence="1 8">Amino-acid biosynthesis; L-arginine biosynthesis; N(2)-acetyl-L-ornithine from L-glutamate: step 1/4.</text>
</comment>
<dbReference type="AlphaFoldDB" id="A0A847S8R7"/>